<dbReference type="InterPro" id="IPR029044">
    <property type="entry name" value="Nucleotide-diphossugar_trans"/>
</dbReference>
<evidence type="ECO:0008006" key="4">
    <source>
        <dbReference type="Google" id="ProtNLM"/>
    </source>
</evidence>
<organism evidence="2 3">
    <name type="scientific">Coccomyxa viridis</name>
    <dbReference type="NCBI Taxonomy" id="1274662"/>
    <lineage>
        <taxon>Eukaryota</taxon>
        <taxon>Viridiplantae</taxon>
        <taxon>Chlorophyta</taxon>
        <taxon>core chlorophytes</taxon>
        <taxon>Trebouxiophyceae</taxon>
        <taxon>Trebouxiophyceae incertae sedis</taxon>
        <taxon>Coccomyxaceae</taxon>
        <taxon>Coccomyxa</taxon>
    </lineage>
</organism>
<name>A0AAV1I204_9CHLO</name>
<evidence type="ECO:0000313" key="3">
    <source>
        <dbReference type="Proteomes" id="UP001314263"/>
    </source>
</evidence>
<dbReference type="PANTHER" id="PTHR32385:SF15">
    <property type="entry name" value="INOSITOL PHOSPHOCERAMIDE MANNOSYLTRANSFERASE 1"/>
    <property type="match status" value="1"/>
</dbReference>
<dbReference type="Pfam" id="PF04488">
    <property type="entry name" value="Gly_transf_sug"/>
    <property type="match status" value="1"/>
</dbReference>
<dbReference type="Gene3D" id="3.90.550.20">
    <property type="match status" value="1"/>
</dbReference>
<keyword evidence="3" id="KW-1185">Reference proteome</keyword>
<reference evidence="2 3" key="1">
    <citation type="submission" date="2023-10" db="EMBL/GenBank/DDBJ databases">
        <authorList>
            <person name="Maclean D."/>
            <person name="Macfadyen A."/>
        </authorList>
    </citation>
    <scope>NUCLEOTIDE SEQUENCE [LARGE SCALE GENOMIC DNA]</scope>
</reference>
<dbReference type="GO" id="GO:0016020">
    <property type="term" value="C:membrane"/>
    <property type="evidence" value="ECO:0007669"/>
    <property type="project" value="GOC"/>
</dbReference>
<dbReference type="Proteomes" id="UP001314263">
    <property type="component" value="Unassembled WGS sequence"/>
</dbReference>
<dbReference type="SUPFAM" id="SSF53448">
    <property type="entry name" value="Nucleotide-diphospho-sugar transferases"/>
    <property type="match status" value="1"/>
</dbReference>
<dbReference type="PANTHER" id="PTHR32385">
    <property type="entry name" value="MANNOSYL PHOSPHORYLINOSITOL CERAMIDE SYNTHASE"/>
    <property type="match status" value="1"/>
</dbReference>
<evidence type="ECO:0000256" key="1">
    <source>
        <dbReference type="ARBA" id="ARBA00022679"/>
    </source>
</evidence>
<evidence type="ECO:0000313" key="2">
    <source>
        <dbReference type="EMBL" id="CAK0772287.1"/>
    </source>
</evidence>
<dbReference type="InterPro" id="IPR051706">
    <property type="entry name" value="Glycosyltransferase_domain"/>
</dbReference>
<protein>
    <recommendedName>
        <fullName evidence="4">Mannosyl phosphorylinositol ceramide synthase SUR1</fullName>
    </recommendedName>
</protein>
<dbReference type="GO" id="GO:0000030">
    <property type="term" value="F:mannosyltransferase activity"/>
    <property type="evidence" value="ECO:0007669"/>
    <property type="project" value="TreeGrafter"/>
</dbReference>
<dbReference type="InterPro" id="IPR007577">
    <property type="entry name" value="GlycoTrfase_DXD_sugar-bd_CS"/>
</dbReference>
<dbReference type="AlphaFoldDB" id="A0AAV1I204"/>
<sequence length="277" mass="31328">MRCCRLAGYDPVTYRAVNASAIGPAVIPAVIHQTWKTADIPQQWQAARQSCIDMHPTFRFRLWTDEDARALIARDLPELLPTFDSYLFNIQRADAIRYALLYTFGGFYMDLDIECHKPLDALRAYPFIMPQTRPVGFSNDFLASTAGHPFMRKLLDALPSWNMWMLSKYPTVMFSTGPMFVTLQASLYSARRALWVLPDALYGKYVPRPESLFGHLWGSSWHGEDAKGALWAVNHPRAIVGAILFTGLLAVMHCWRRARAAPRAAGSSVPERQGKMC</sequence>
<proteinExistence type="predicted"/>
<dbReference type="EMBL" id="CAUYUE010000005">
    <property type="protein sequence ID" value="CAK0772287.1"/>
    <property type="molecule type" value="Genomic_DNA"/>
</dbReference>
<keyword evidence="1" id="KW-0808">Transferase</keyword>
<accession>A0AAV1I204</accession>
<gene>
    <name evidence="2" type="ORF">CVIRNUC_003947</name>
</gene>
<comment type="caution">
    <text evidence="2">The sequence shown here is derived from an EMBL/GenBank/DDBJ whole genome shotgun (WGS) entry which is preliminary data.</text>
</comment>
<dbReference type="GO" id="GO:0051999">
    <property type="term" value="P:mannosyl-inositol phosphorylceramide biosynthetic process"/>
    <property type="evidence" value="ECO:0007669"/>
    <property type="project" value="TreeGrafter"/>
</dbReference>